<accession>A0A5C6S1R7</accession>
<protein>
    <submittedName>
        <fullName evidence="2">RluA family pseudouridine synthase</fullName>
    </submittedName>
</protein>
<dbReference type="PROSITE" id="PS01129">
    <property type="entry name" value="PSI_RLU"/>
    <property type="match status" value="1"/>
</dbReference>
<comment type="caution">
    <text evidence="2">The sequence shown here is derived from an EMBL/GenBank/DDBJ whole genome shotgun (WGS) entry which is preliminary data.</text>
</comment>
<proteinExistence type="predicted"/>
<dbReference type="GO" id="GO:0009982">
    <property type="term" value="F:pseudouridine synthase activity"/>
    <property type="evidence" value="ECO:0007669"/>
    <property type="project" value="InterPro"/>
</dbReference>
<dbReference type="PANTHER" id="PTHR21600:SF52">
    <property type="entry name" value="PSEUDOURIDINE SYNTHASE RSUA_RLUA-LIKE DOMAIN-CONTAINING PROTEIN"/>
    <property type="match status" value="1"/>
</dbReference>
<dbReference type="GO" id="GO:0003723">
    <property type="term" value="F:RNA binding"/>
    <property type="evidence" value="ECO:0007669"/>
    <property type="project" value="InterPro"/>
</dbReference>
<dbReference type="InterPro" id="IPR006145">
    <property type="entry name" value="PsdUridine_synth_RsuA/RluA"/>
</dbReference>
<dbReference type="InterPro" id="IPR020103">
    <property type="entry name" value="PsdUridine_synth_cat_dom_sf"/>
</dbReference>
<dbReference type="SUPFAM" id="SSF55120">
    <property type="entry name" value="Pseudouridine synthase"/>
    <property type="match status" value="1"/>
</dbReference>
<sequence>MSVQLHIIEETADWIAVDKPAGIQVERNPFGHSVESLVYAHLQQAARNPYVGIVHRLDRVTTGVVLVAKRKQVLRELNQQFSQKDIRKAYRARVIGVPEQLEGVLSHWLIKDLKGKRAVAAEEGAAGAKLCEMGYRLIAEAPEGQAVLELYPTTGRYHQLRAQLSAVGLPIVGDTHYGGPAWEETAIMLQASALEFFDKARGERHTVEAPLPKWAGKGQ</sequence>
<dbReference type="EMBL" id="VOOR01000004">
    <property type="protein sequence ID" value="TXB68377.1"/>
    <property type="molecule type" value="Genomic_DNA"/>
</dbReference>
<dbReference type="OrthoDB" id="9807829at2"/>
<dbReference type="Gene3D" id="3.30.2350.10">
    <property type="entry name" value="Pseudouridine synthase"/>
    <property type="match status" value="1"/>
</dbReference>
<keyword evidence="3" id="KW-1185">Reference proteome</keyword>
<evidence type="ECO:0000259" key="1">
    <source>
        <dbReference type="Pfam" id="PF00849"/>
    </source>
</evidence>
<reference evidence="2 3" key="1">
    <citation type="submission" date="2019-08" db="EMBL/GenBank/DDBJ databases">
        <title>Genome of Phaeodactylibacter luteus.</title>
        <authorList>
            <person name="Bowman J.P."/>
        </authorList>
    </citation>
    <scope>NUCLEOTIDE SEQUENCE [LARGE SCALE GENOMIC DNA]</scope>
    <source>
        <strain evidence="2 3">KCTC 42180</strain>
    </source>
</reference>
<dbReference type="Proteomes" id="UP000321580">
    <property type="component" value="Unassembled WGS sequence"/>
</dbReference>
<dbReference type="CDD" id="cd02869">
    <property type="entry name" value="PseudoU_synth_RluA_like"/>
    <property type="match status" value="1"/>
</dbReference>
<name>A0A5C6S1R7_9BACT</name>
<organism evidence="2 3">
    <name type="scientific">Phaeodactylibacter luteus</name>
    <dbReference type="NCBI Taxonomy" id="1564516"/>
    <lineage>
        <taxon>Bacteria</taxon>
        <taxon>Pseudomonadati</taxon>
        <taxon>Bacteroidota</taxon>
        <taxon>Saprospiria</taxon>
        <taxon>Saprospirales</taxon>
        <taxon>Haliscomenobacteraceae</taxon>
        <taxon>Phaeodactylibacter</taxon>
    </lineage>
</organism>
<gene>
    <name evidence="2" type="ORF">FRY97_03080</name>
</gene>
<dbReference type="AlphaFoldDB" id="A0A5C6S1R7"/>
<dbReference type="GO" id="GO:0000455">
    <property type="term" value="P:enzyme-directed rRNA pseudouridine synthesis"/>
    <property type="evidence" value="ECO:0007669"/>
    <property type="project" value="TreeGrafter"/>
</dbReference>
<dbReference type="Pfam" id="PF00849">
    <property type="entry name" value="PseudoU_synth_2"/>
    <property type="match status" value="1"/>
</dbReference>
<evidence type="ECO:0000313" key="2">
    <source>
        <dbReference type="EMBL" id="TXB68377.1"/>
    </source>
</evidence>
<dbReference type="InterPro" id="IPR006224">
    <property type="entry name" value="PsdUridine_synth_RluA-like_CS"/>
</dbReference>
<evidence type="ECO:0000313" key="3">
    <source>
        <dbReference type="Proteomes" id="UP000321580"/>
    </source>
</evidence>
<dbReference type="InterPro" id="IPR050188">
    <property type="entry name" value="RluA_PseudoU_synthase"/>
</dbReference>
<dbReference type="GO" id="GO:0140098">
    <property type="term" value="F:catalytic activity, acting on RNA"/>
    <property type="evidence" value="ECO:0007669"/>
    <property type="project" value="UniProtKB-ARBA"/>
</dbReference>
<dbReference type="PANTHER" id="PTHR21600">
    <property type="entry name" value="MITOCHONDRIAL RNA PSEUDOURIDINE SYNTHASE"/>
    <property type="match status" value="1"/>
</dbReference>
<feature type="domain" description="Pseudouridine synthase RsuA/RluA-like" evidence="1">
    <location>
        <begin position="14"/>
        <end position="166"/>
    </location>
</feature>